<dbReference type="InterPro" id="IPR000917">
    <property type="entry name" value="Sulfatase_N"/>
</dbReference>
<evidence type="ECO:0000256" key="4">
    <source>
        <dbReference type="ARBA" id="ARBA00022729"/>
    </source>
</evidence>
<comment type="caution">
    <text evidence="8">The sequence shown here is derived from an EMBL/GenBank/DDBJ whole genome shotgun (WGS) entry which is preliminary data.</text>
</comment>
<evidence type="ECO:0000256" key="3">
    <source>
        <dbReference type="ARBA" id="ARBA00022723"/>
    </source>
</evidence>
<dbReference type="GO" id="GO:0004423">
    <property type="term" value="F:iduronate-2-sulfatase activity"/>
    <property type="evidence" value="ECO:0007669"/>
    <property type="project" value="InterPro"/>
</dbReference>
<evidence type="ECO:0000256" key="1">
    <source>
        <dbReference type="ARBA" id="ARBA00001913"/>
    </source>
</evidence>
<evidence type="ECO:0000259" key="7">
    <source>
        <dbReference type="Pfam" id="PF00884"/>
    </source>
</evidence>
<dbReference type="Proteomes" id="UP000290218">
    <property type="component" value="Unassembled WGS sequence"/>
</dbReference>
<comment type="similarity">
    <text evidence="2">Belongs to the sulfatase family.</text>
</comment>
<evidence type="ECO:0000313" key="8">
    <source>
        <dbReference type="EMBL" id="RXK55935.1"/>
    </source>
</evidence>
<evidence type="ECO:0000313" key="9">
    <source>
        <dbReference type="Proteomes" id="UP000290218"/>
    </source>
</evidence>
<dbReference type="SUPFAM" id="SSF53649">
    <property type="entry name" value="Alkaline phosphatase-like"/>
    <property type="match status" value="1"/>
</dbReference>
<keyword evidence="6" id="KW-0106">Calcium</keyword>
<evidence type="ECO:0000256" key="6">
    <source>
        <dbReference type="ARBA" id="ARBA00022837"/>
    </source>
</evidence>
<dbReference type="CDD" id="cd16030">
    <property type="entry name" value="iduronate-2-sulfatase"/>
    <property type="match status" value="1"/>
</dbReference>
<organism evidence="8 9">
    <name type="scientific">Oleiharenicola lentus</name>
    <dbReference type="NCBI Taxonomy" id="2508720"/>
    <lineage>
        <taxon>Bacteria</taxon>
        <taxon>Pseudomonadati</taxon>
        <taxon>Verrucomicrobiota</taxon>
        <taxon>Opitutia</taxon>
        <taxon>Opitutales</taxon>
        <taxon>Opitutaceae</taxon>
        <taxon>Oleiharenicola</taxon>
    </lineage>
</organism>
<keyword evidence="5" id="KW-0378">Hydrolase</keyword>
<feature type="domain" description="Sulfatase N-terminal" evidence="7">
    <location>
        <begin position="41"/>
        <end position="409"/>
    </location>
</feature>
<name>A0A4Q1CA57_9BACT</name>
<keyword evidence="4" id="KW-0732">Signal</keyword>
<accession>A0A4Q1CA57</accession>
<dbReference type="GO" id="GO:0046872">
    <property type="term" value="F:metal ion binding"/>
    <property type="evidence" value="ECO:0007669"/>
    <property type="project" value="UniProtKB-KW"/>
</dbReference>
<keyword evidence="9" id="KW-1185">Reference proteome</keyword>
<comment type="cofactor">
    <cofactor evidence="1">
        <name>Ca(2+)</name>
        <dbReference type="ChEBI" id="CHEBI:29108"/>
    </cofactor>
</comment>
<dbReference type="PANTHER" id="PTHR45953:SF1">
    <property type="entry name" value="IDURONATE 2-SULFATASE"/>
    <property type="match status" value="1"/>
</dbReference>
<reference evidence="8 9" key="1">
    <citation type="submission" date="2019-01" db="EMBL/GenBank/DDBJ databases">
        <title>Lacunisphaera sp. strain TWA-58.</title>
        <authorList>
            <person name="Chen W.-M."/>
        </authorList>
    </citation>
    <scope>NUCLEOTIDE SEQUENCE [LARGE SCALE GENOMIC DNA]</scope>
    <source>
        <strain evidence="8 9">TWA-58</strain>
    </source>
</reference>
<proteinExistence type="inferred from homology"/>
<evidence type="ECO:0000256" key="2">
    <source>
        <dbReference type="ARBA" id="ARBA00008779"/>
    </source>
</evidence>
<dbReference type="OrthoDB" id="9762324at2"/>
<dbReference type="PANTHER" id="PTHR45953">
    <property type="entry name" value="IDURONATE 2-SULFATASE"/>
    <property type="match status" value="1"/>
</dbReference>
<dbReference type="InterPro" id="IPR035874">
    <property type="entry name" value="IDS"/>
</dbReference>
<dbReference type="EMBL" id="SDHX01000001">
    <property type="protein sequence ID" value="RXK55935.1"/>
    <property type="molecule type" value="Genomic_DNA"/>
</dbReference>
<dbReference type="Pfam" id="PF00884">
    <property type="entry name" value="Sulfatase"/>
    <property type="match status" value="1"/>
</dbReference>
<evidence type="ECO:0000256" key="5">
    <source>
        <dbReference type="ARBA" id="ARBA00022801"/>
    </source>
</evidence>
<dbReference type="InterPro" id="IPR017850">
    <property type="entry name" value="Alkaline_phosphatase_core_sf"/>
</dbReference>
<protein>
    <submittedName>
        <fullName evidence="8">DUF4976 domain-containing protein</fullName>
    </submittedName>
</protein>
<sequence length="516" mass="56919">MNTPTILSRSNGLIYLTLSMFTALGCGGLVQAEPTPTQKRPNVLFVISDDLSSRIRPTGYEGVMTPVLDRLAKEATTFQRSYCQYPVCGPSRASFLSGMYPQTTGVLDNEAKFAEALPGAVSLPKAFRQAGYWTAAVGKVFHRPLDNPGNDTWDQTLAFENDEMELERVARVAFEREHGPITTPKNRRAWKDHLLTIAPQTRNQGVKGLGPGFGPTGLRDDQHADGKNARQVAAWISDNASGNRPFFIACGFHKPHIPFLAPDAYFAKYPVDSIKLSRSPADDWNDIPALAKTNQYLDYGFPALGQEDEARRRGFMQAYYACISFIDAQLGLIIEALHQSGQWENTIIVFVGDHGYHLGEHFMWGKVTLFEEAARMPMLVRVPGMTKGNSSKALVEMVDLFPTLVALSGFTPPSSLQGRSFVPLLRDSTVAGKECAYTVVKRGEQLGRAIRFDHWRYTEWGSPDKAELYDLDADPGEFTNLVSNKDHAAVLARAKALLAQAEQNAKGSTNPNPKSS</sequence>
<dbReference type="RefSeq" id="WP_129047302.1">
    <property type="nucleotide sequence ID" value="NZ_SDHX01000001.1"/>
</dbReference>
<dbReference type="AlphaFoldDB" id="A0A4Q1CA57"/>
<dbReference type="Gene3D" id="3.40.720.10">
    <property type="entry name" value="Alkaline Phosphatase, subunit A"/>
    <property type="match status" value="1"/>
</dbReference>
<gene>
    <name evidence="8" type="ORF">ESB00_08665</name>
</gene>
<keyword evidence="3" id="KW-0479">Metal-binding</keyword>
<dbReference type="PROSITE" id="PS00149">
    <property type="entry name" value="SULFATASE_2"/>
    <property type="match status" value="1"/>
</dbReference>
<dbReference type="InterPro" id="IPR024607">
    <property type="entry name" value="Sulfatase_CS"/>
</dbReference>
<dbReference type="GO" id="GO:0005737">
    <property type="term" value="C:cytoplasm"/>
    <property type="evidence" value="ECO:0007669"/>
    <property type="project" value="TreeGrafter"/>
</dbReference>